<dbReference type="Gene3D" id="1.20.1550.10">
    <property type="entry name" value="DsbB-like"/>
    <property type="match status" value="1"/>
</dbReference>
<feature type="transmembrane region" description="Helical" evidence="12">
    <location>
        <begin position="115"/>
        <end position="138"/>
    </location>
</feature>
<reference evidence="13 14" key="1">
    <citation type="submission" date="2021-04" db="EMBL/GenBank/DDBJ databases">
        <title>Draft genome sequence of Paenibacillus cisolokensis, LC2-13A.</title>
        <authorList>
            <person name="Uke A."/>
            <person name="Chhe C."/>
            <person name="Baramee S."/>
            <person name="Kosugi A."/>
        </authorList>
    </citation>
    <scope>NUCLEOTIDE SEQUENCE [LARGE SCALE GENOMIC DNA]</scope>
    <source>
        <strain evidence="13 14">LC2-13A</strain>
    </source>
</reference>
<dbReference type="PIRSF" id="PIRSF036659">
    <property type="entry name" value="BdbC"/>
    <property type="match status" value="1"/>
</dbReference>
<evidence type="ECO:0000256" key="5">
    <source>
        <dbReference type="ARBA" id="ARBA00022982"/>
    </source>
</evidence>
<keyword evidence="6 12" id="KW-1133">Transmembrane helix</keyword>
<keyword evidence="3" id="KW-0813">Transport</keyword>
<evidence type="ECO:0000256" key="11">
    <source>
        <dbReference type="ARBA" id="ARBA00023284"/>
    </source>
</evidence>
<proteinExistence type="inferred from homology"/>
<evidence type="ECO:0000256" key="3">
    <source>
        <dbReference type="ARBA" id="ARBA00022448"/>
    </source>
</evidence>
<keyword evidence="5" id="KW-0249">Electron transport</keyword>
<comment type="similarity">
    <text evidence="2">Belongs to the DsbB family. BdbC subfamily.</text>
</comment>
<keyword evidence="11" id="KW-0676">Redox-active center</keyword>
<sequence length="144" mass="16371">MAEGRFTVVLRRYGLYFAWIVSLIATGGSLYLSEVLLFAPCDLCWFQRIFMYPQTIILGMASYRGDKNVIRYLLPVNIVGGCISLYHYALQKVPAISEFAVCRSVVPCDEDYLNWYGIVTIPLLALIAFVLIALLLWFGRKEEA</sequence>
<dbReference type="PANTHER" id="PTHR43469">
    <property type="entry name" value="DISULFIDE FORMATION PROTEIN-RELATED"/>
    <property type="match status" value="1"/>
</dbReference>
<evidence type="ECO:0000256" key="7">
    <source>
        <dbReference type="ARBA" id="ARBA00023002"/>
    </source>
</evidence>
<dbReference type="NCBIfam" id="NF002849">
    <property type="entry name" value="PRK03113.1"/>
    <property type="match status" value="1"/>
</dbReference>
<protein>
    <submittedName>
        <fullName evidence="13">Disulfide bond formation protein C</fullName>
    </submittedName>
</protein>
<dbReference type="Pfam" id="PF02600">
    <property type="entry name" value="DsbB"/>
    <property type="match status" value="1"/>
</dbReference>
<dbReference type="InterPro" id="IPR012187">
    <property type="entry name" value="Disulphide_bond_form_BdbC"/>
</dbReference>
<name>A0ABQ4N5U5_9BACL</name>
<keyword evidence="4 12" id="KW-0812">Transmembrane</keyword>
<dbReference type="EMBL" id="BOVJ01000064">
    <property type="protein sequence ID" value="GIQ63532.1"/>
    <property type="molecule type" value="Genomic_DNA"/>
</dbReference>
<evidence type="ECO:0000313" key="13">
    <source>
        <dbReference type="EMBL" id="GIQ63532.1"/>
    </source>
</evidence>
<feature type="transmembrane region" description="Helical" evidence="12">
    <location>
        <begin position="45"/>
        <end position="63"/>
    </location>
</feature>
<evidence type="ECO:0000256" key="6">
    <source>
        <dbReference type="ARBA" id="ARBA00022989"/>
    </source>
</evidence>
<evidence type="ECO:0000256" key="4">
    <source>
        <dbReference type="ARBA" id="ARBA00022692"/>
    </source>
</evidence>
<dbReference type="InterPro" id="IPR003752">
    <property type="entry name" value="DiS_bond_form_DsbB/BdbC"/>
</dbReference>
<feature type="transmembrane region" description="Helical" evidence="12">
    <location>
        <begin position="70"/>
        <end position="89"/>
    </location>
</feature>
<evidence type="ECO:0000256" key="12">
    <source>
        <dbReference type="SAM" id="Phobius"/>
    </source>
</evidence>
<evidence type="ECO:0000313" key="14">
    <source>
        <dbReference type="Proteomes" id="UP000680304"/>
    </source>
</evidence>
<accession>A0ABQ4N5U5</accession>
<dbReference type="HAMAP" id="MF_00287">
    <property type="entry name" value="BdbC"/>
    <property type="match status" value="1"/>
</dbReference>
<dbReference type="PANTHER" id="PTHR43469:SF1">
    <property type="entry name" value="SPBETA PROPHAGE-DERIVED DISULFIDE BOND FORMATION PROTEIN B"/>
    <property type="match status" value="1"/>
</dbReference>
<comment type="subcellular location">
    <subcellularLocation>
        <location evidence="1">Membrane</location>
        <topology evidence="1">Multi-pass membrane protein</topology>
    </subcellularLocation>
</comment>
<evidence type="ECO:0000256" key="1">
    <source>
        <dbReference type="ARBA" id="ARBA00004141"/>
    </source>
</evidence>
<comment type="caution">
    <text evidence="13">The sequence shown here is derived from an EMBL/GenBank/DDBJ whole genome shotgun (WGS) entry which is preliminary data.</text>
</comment>
<evidence type="ECO:0000256" key="10">
    <source>
        <dbReference type="ARBA" id="ARBA00023186"/>
    </source>
</evidence>
<dbReference type="InterPro" id="IPR023380">
    <property type="entry name" value="DsbB-like_sf"/>
</dbReference>
<keyword evidence="10" id="KW-0143">Chaperone</keyword>
<keyword evidence="8 12" id="KW-0472">Membrane</keyword>
<evidence type="ECO:0000256" key="9">
    <source>
        <dbReference type="ARBA" id="ARBA00023157"/>
    </source>
</evidence>
<evidence type="ECO:0000256" key="8">
    <source>
        <dbReference type="ARBA" id="ARBA00023136"/>
    </source>
</evidence>
<dbReference type="Proteomes" id="UP000680304">
    <property type="component" value="Unassembled WGS sequence"/>
</dbReference>
<dbReference type="SUPFAM" id="SSF158442">
    <property type="entry name" value="DsbB-like"/>
    <property type="match status" value="1"/>
</dbReference>
<organism evidence="13 14">
    <name type="scientific">Paenibacillus cisolokensis</name>
    <dbReference type="NCBI Taxonomy" id="1658519"/>
    <lineage>
        <taxon>Bacteria</taxon>
        <taxon>Bacillati</taxon>
        <taxon>Bacillota</taxon>
        <taxon>Bacilli</taxon>
        <taxon>Bacillales</taxon>
        <taxon>Paenibacillaceae</taxon>
        <taxon>Paenibacillus</taxon>
    </lineage>
</organism>
<dbReference type="RefSeq" id="WP_213528640.1">
    <property type="nucleotide sequence ID" value="NZ_BOVJ01000064.1"/>
</dbReference>
<keyword evidence="14" id="KW-1185">Reference proteome</keyword>
<keyword evidence="9" id="KW-1015">Disulfide bond</keyword>
<feature type="transmembrane region" description="Helical" evidence="12">
    <location>
        <begin position="12"/>
        <end position="33"/>
    </location>
</feature>
<evidence type="ECO:0000256" key="2">
    <source>
        <dbReference type="ARBA" id="ARBA00007602"/>
    </source>
</evidence>
<gene>
    <name evidence="13" type="primary">bdbC</name>
    <name evidence="13" type="ORF">PACILC2_21000</name>
</gene>
<keyword evidence="7" id="KW-0560">Oxidoreductase</keyword>